<dbReference type="Proteomes" id="UP001305779">
    <property type="component" value="Unassembled WGS sequence"/>
</dbReference>
<keyword evidence="3" id="KW-1185">Reference proteome</keyword>
<evidence type="ECO:0000313" key="2">
    <source>
        <dbReference type="EMBL" id="KAK4498317.1"/>
    </source>
</evidence>
<protein>
    <submittedName>
        <fullName evidence="2">Uncharacterized protein</fullName>
    </submittedName>
</protein>
<feature type="region of interest" description="Disordered" evidence="1">
    <location>
        <begin position="234"/>
        <end position="255"/>
    </location>
</feature>
<accession>A0ABR0EA56</accession>
<gene>
    <name evidence="2" type="ORF">PRZ48_010975</name>
</gene>
<evidence type="ECO:0000313" key="3">
    <source>
        <dbReference type="Proteomes" id="UP001305779"/>
    </source>
</evidence>
<organism evidence="2 3">
    <name type="scientific">Zasmidium cellare</name>
    <name type="common">Wine cellar mold</name>
    <name type="synonym">Racodium cellare</name>
    <dbReference type="NCBI Taxonomy" id="395010"/>
    <lineage>
        <taxon>Eukaryota</taxon>
        <taxon>Fungi</taxon>
        <taxon>Dikarya</taxon>
        <taxon>Ascomycota</taxon>
        <taxon>Pezizomycotina</taxon>
        <taxon>Dothideomycetes</taxon>
        <taxon>Dothideomycetidae</taxon>
        <taxon>Mycosphaerellales</taxon>
        <taxon>Mycosphaerellaceae</taxon>
        <taxon>Zasmidium</taxon>
    </lineage>
</organism>
<proteinExistence type="predicted"/>
<comment type="caution">
    <text evidence="2">The sequence shown here is derived from an EMBL/GenBank/DDBJ whole genome shotgun (WGS) entry which is preliminary data.</text>
</comment>
<feature type="compositionally biased region" description="Basic residues" evidence="1">
    <location>
        <begin position="234"/>
        <end position="249"/>
    </location>
</feature>
<sequence>MDAFITLHRRVERTRGWLNTMIRQNATTPIEELEEVFVDIDFSDESASSFGVQSLSEHTFADDLEAVENTDNDDDAQSDISTATFATDECPLCEWFINRFRFGNSYLSDGTMGYNAVEDAKHASNARKAAINYELCGRGDDNTFRDFRSASKARKRSRREQEKYYNWKGVKRGWLGKQVHDICELDSNGCFCHFRQIPKNETVTVTKKMMYEKAQLYPRPQTYHSSTRRKHAQGWHFRVRQRQKEKKHPQNPGPDSIYDYFDDRHSWDDPHAGDDFRAFIEEIWDRRVQANWCDICERPWGLCIPARTSFEADDVSTIQMETSADGKSWSLS</sequence>
<name>A0ABR0EA56_ZASCE</name>
<reference evidence="2 3" key="1">
    <citation type="journal article" date="2023" name="G3 (Bethesda)">
        <title>A chromosome-level genome assembly of Zasmidium syzygii isolated from banana leaves.</title>
        <authorList>
            <person name="van Westerhoven A.C."/>
            <person name="Mehrabi R."/>
            <person name="Talebi R."/>
            <person name="Steentjes M.B.F."/>
            <person name="Corcolon B."/>
            <person name="Chong P.A."/>
            <person name="Kema G.H.J."/>
            <person name="Seidl M.F."/>
        </authorList>
    </citation>
    <scope>NUCLEOTIDE SEQUENCE [LARGE SCALE GENOMIC DNA]</scope>
    <source>
        <strain evidence="2 3">P124</strain>
    </source>
</reference>
<dbReference type="EMBL" id="JAXOVC010000008">
    <property type="protein sequence ID" value="KAK4498317.1"/>
    <property type="molecule type" value="Genomic_DNA"/>
</dbReference>
<evidence type="ECO:0000256" key="1">
    <source>
        <dbReference type="SAM" id="MobiDB-lite"/>
    </source>
</evidence>